<comment type="subcellular location">
    <subcellularLocation>
        <location evidence="2">Secreted</location>
    </subcellularLocation>
</comment>
<feature type="signal peptide" evidence="17">
    <location>
        <begin position="1"/>
        <end position="23"/>
    </location>
</feature>
<dbReference type="EC" id="1.14.99.56" evidence="15"/>
<evidence type="ECO:0000256" key="5">
    <source>
        <dbReference type="ARBA" id="ARBA00022729"/>
    </source>
</evidence>
<organism evidence="19 20">
    <name type="scientific">Marasmius crinis-equi</name>
    <dbReference type="NCBI Taxonomy" id="585013"/>
    <lineage>
        <taxon>Eukaryota</taxon>
        <taxon>Fungi</taxon>
        <taxon>Dikarya</taxon>
        <taxon>Basidiomycota</taxon>
        <taxon>Agaricomycotina</taxon>
        <taxon>Agaricomycetes</taxon>
        <taxon>Agaricomycetidae</taxon>
        <taxon>Agaricales</taxon>
        <taxon>Marasmiineae</taxon>
        <taxon>Marasmiaceae</taxon>
        <taxon>Marasmius</taxon>
    </lineage>
</organism>
<dbReference type="Pfam" id="PF03443">
    <property type="entry name" value="AA9"/>
    <property type="match status" value="1"/>
</dbReference>
<evidence type="ECO:0000256" key="1">
    <source>
        <dbReference type="ARBA" id="ARBA00001973"/>
    </source>
</evidence>
<keyword evidence="8" id="KW-0186">Copper</keyword>
<dbReference type="PANTHER" id="PTHR33353:SF10">
    <property type="entry name" value="ENDO-BETA-1,4-GLUCANASE D"/>
    <property type="match status" value="1"/>
</dbReference>
<dbReference type="InterPro" id="IPR005103">
    <property type="entry name" value="AA9_LPMO"/>
</dbReference>
<evidence type="ECO:0000256" key="6">
    <source>
        <dbReference type="ARBA" id="ARBA00023001"/>
    </source>
</evidence>
<feature type="domain" description="Auxiliary Activity family 9 catalytic" evidence="18">
    <location>
        <begin position="42"/>
        <end position="259"/>
    </location>
</feature>
<comment type="catalytic activity">
    <reaction evidence="14">
        <text>[(1-&gt;4)-beta-D-glucosyl]n+m + reduced acceptor + O2 = 4-dehydro-beta-D-glucosyl-[(1-&gt;4)-beta-D-glucosyl]n-1 + [(1-&gt;4)-beta-D-glucosyl]m + acceptor + H2O.</text>
        <dbReference type="EC" id="1.14.99.56"/>
    </reaction>
</comment>
<evidence type="ECO:0000256" key="8">
    <source>
        <dbReference type="ARBA" id="ARBA00023008"/>
    </source>
</evidence>
<evidence type="ECO:0000259" key="18">
    <source>
        <dbReference type="Pfam" id="PF03443"/>
    </source>
</evidence>
<feature type="chain" id="PRO_5045207862" description="lytic cellulose monooxygenase (C4-dehydrogenating)" evidence="17">
    <location>
        <begin position="24"/>
        <end position="441"/>
    </location>
</feature>
<comment type="cofactor">
    <cofactor evidence="1">
        <name>Cu(2+)</name>
        <dbReference type="ChEBI" id="CHEBI:29036"/>
    </cofactor>
</comment>
<evidence type="ECO:0000313" key="20">
    <source>
        <dbReference type="Proteomes" id="UP001465976"/>
    </source>
</evidence>
<evidence type="ECO:0000256" key="2">
    <source>
        <dbReference type="ARBA" id="ARBA00004613"/>
    </source>
</evidence>
<evidence type="ECO:0000256" key="9">
    <source>
        <dbReference type="ARBA" id="ARBA00023033"/>
    </source>
</evidence>
<evidence type="ECO:0000256" key="10">
    <source>
        <dbReference type="ARBA" id="ARBA00023157"/>
    </source>
</evidence>
<evidence type="ECO:0000256" key="4">
    <source>
        <dbReference type="ARBA" id="ARBA00022723"/>
    </source>
</evidence>
<keyword evidence="12" id="KW-0624">Polysaccharide degradation</keyword>
<dbReference type="Proteomes" id="UP001465976">
    <property type="component" value="Unassembled WGS sequence"/>
</dbReference>
<evidence type="ECO:0000256" key="17">
    <source>
        <dbReference type="SAM" id="SignalP"/>
    </source>
</evidence>
<evidence type="ECO:0000313" key="19">
    <source>
        <dbReference type="EMBL" id="KAL0570365.1"/>
    </source>
</evidence>
<comment type="caution">
    <text evidence="19">The sequence shown here is derived from an EMBL/GenBank/DDBJ whole genome shotgun (WGS) entry which is preliminary data.</text>
</comment>
<feature type="compositionally biased region" description="Low complexity" evidence="16">
    <location>
        <begin position="285"/>
        <end position="345"/>
    </location>
</feature>
<keyword evidence="3" id="KW-0964">Secreted</keyword>
<name>A0ABR3F5J5_9AGAR</name>
<dbReference type="EMBL" id="JBAHYK010000948">
    <property type="protein sequence ID" value="KAL0570365.1"/>
    <property type="molecule type" value="Genomic_DNA"/>
</dbReference>
<keyword evidence="5 17" id="KW-0732">Signal</keyword>
<proteinExistence type="inferred from homology"/>
<keyword evidence="10" id="KW-1015">Disulfide bond</keyword>
<comment type="similarity">
    <text evidence="13">Belongs to the polysaccharide monooxygenase AA9 family.</text>
</comment>
<keyword evidence="11" id="KW-0119">Carbohydrate metabolism</keyword>
<keyword evidence="4" id="KW-0479">Metal-binding</keyword>
<evidence type="ECO:0000256" key="13">
    <source>
        <dbReference type="ARBA" id="ARBA00044502"/>
    </source>
</evidence>
<evidence type="ECO:0000256" key="3">
    <source>
        <dbReference type="ARBA" id="ARBA00022525"/>
    </source>
</evidence>
<feature type="compositionally biased region" description="Low complexity" evidence="16">
    <location>
        <begin position="389"/>
        <end position="411"/>
    </location>
</feature>
<keyword evidence="6" id="KW-0136">Cellulose degradation</keyword>
<evidence type="ECO:0000256" key="14">
    <source>
        <dbReference type="ARBA" id="ARBA00045077"/>
    </source>
</evidence>
<evidence type="ECO:0000256" key="16">
    <source>
        <dbReference type="SAM" id="MobiDB-lite"/>
    </source>
</evidence>
<keyword evidence="9" id="KW-0503">Monooxygenase</keyword>
<protein>
    <recommendedName>
        <fullName evidence="15">lytic cellulose monooxygenase (C4-dehydrogenating)</fullName>
        <ecNumber evidence="15">1.14.99.56</ecNumber>
    </recommendedName>
</protein>
<evidence type="ECO:0000256" key="12">
    <source>
        <dbReference type="ARBA" id="ARBA00023326"/>
    </source>
</evidence>
<dbReference type="PANTHER" id="PTHR33353">
    <property type="entry name" value="PUTATIVE (AFU_ORTHOLOGUE AFUA_1G12560)-RELATED"/>
    <property type="match status" value="1"/>
</dbReference>
<dbReference type="Gene3D" id="2.70.50.70">
    <property type="match status" value="1"/>
</dbReference>
<dbReference type="InterPro" id="IPR049892">
    <property type="entry name" value="AA9"/>
</dbReference>
<keyword evidence="20" id="KW-1185">Reference proteome</keyword>
<feature type="compositionally biased region" description="Basic residues" evidence="16">
    <location>
        <begin position="413"/>
        <end position="441"/>
    </location>
</feature>
<keyword evidence="7" id="KW-0560">Oxidoreductase</keyword>
<feature type="region of interest" description="Disordered" evidence="16">
    <location>
        <begin position="278"/>
        <end position="441"/>
    </location>
</feature>
<accession>A0ABR3F5J5</accession>
<sequence>MFSTTLFTLLPLLPFFLSSPVQAHGQTKGIKIGNNYFDAPNIYFDGDSKNANTPIRKGYQASSPSYLLPPDFGNSNKMACEEAAAAPGVADANAGDSVTWFWEGATGELTDAFGAGSWVHAMGPIYTYIGSCNGDCKSVNAADIDWVKIQEDGLDGGDIEDKLRSAMAAKPEPYRTSGVWAMAKLVESGSTYTHTIPNGLKSGQYILRSEMVAVHNPLNGDPTSGPQNYVACAQINIKNGGDVSLPAGTKAGSLYASDGYLAKYSVFDSPTSFNGDGPALWDGASSGSNNNNNQGSSDNSNQGSTDNSNQNQGSTDNSNQNQDQGNTDNNNSNQGQNVDQGSSNNDGQTSTDNSNQGSDNSNQGSDNSNQGSDNSNQGQGQSTDATNTGDNSNQDQGQSQSSGNSTSGSSGKTCRRRTRRNVSIKGRTVARRHVHSKRAAH</sequence>
<evidence type="ECO:0000256" key="7">
    <source>
        <dbReference type="ARBA" id="ARBA00023002"/>
    </source>
</evidence>
<evidence type="ECO:0000256" key="11">
    <source>
        <dbReference type="ARBA" id="ARBA00023277"/>
    </source>
</evidence>
<reference evidence="19 20" key="1">
    <citation type="submission" date="2024-02" db="EMBL/GenBank/DDBJ databases">
        <title>A draft genome for the cacao thread blight pathogen Marasmius crinis-equi.</title>
        <authorList>
            <person name="Cohen S.P."/>
            <person name="Baruah I.K."/>
            <person name="Amoako-Attah I."/>
            <person name="Bukari Y."/>
            <person name="Meinhardt L.W."/>
            <person name="Bailey B.A."/>
        </authorList>
    </citation>
    <scope>NUCLEOTIDE SEQUENCE [LARGE SCALE GENOMIC DNA]</scope>
    <source>
        <strain evidence="19 20">GH-76</strain>
    </source>
</reference>
<gene>
    <name evidence="19" type="ORF">V5O48_011595</name>
</gene>
<feature type="compositionally biased region" description="Low complexity" evidence="16">
    <location>
        <begin position="352"/>
        <end position="382"/>
    </location>
</feature>
<evidence type="ECO:0000256" key="15">
    <source>
        <dbReference type="ARBA" id="ARBA00047174"/>
    </source>
</evidence>